<evidence type="ECO:0000313" key="1">
    <source>
        <dbReference type="EMBL" id="CAJ0953117.1"/>
    </source>
</evidence>
<protein>
    <submittedName>
        <fullName evidence="1">Uncharacterized protein</fullName>
    </submittedName>
</protein>
<dbReference type="EMBL" id="CAUEEQ010036240">
    <property type="protein sequence ID" value="CAJ0953117.1"/>
    <property type="molecule type" value="Genomic_DNA"/>
</dbReference>
<dbReference type="InterPro" id="IPR029033">
    <property type="entry name" value="His_PPase_superfam"/>
</dbReference>
<name>A0ABN9M132_9NEOB</name>
<proteinExistence type="predicted"/>
<evidence type="ECO:0000313" key="2">
    <source>
        <dbReference type="Proteomes" id="UP001176940"/>
    </source>
</evidence>
<reference evidence="1" key="1">
    <citation type="submission" date="2023-07" db="EMBL/GenBank/DDBJ databases">
        <authorList>
            <person name="Stuckert A."/>
        </authorList>
    </citation>
    <scope>NUCLEOTIDE SEQUENCE</scope>
</reference>
<accession>A0ABN9M132</accession>
<dbReference type="Gene3D" id="3.40.50.1240">
    <property type="entry name" value="Phosphoglycerate mutase-like"/>
    <property type="match status" value="1"/>
</dbReference>
<gene>
    <name evidence="1" type="ORF">RIMI_LOCUS14187721</name>
</gene>
<sequence>MGESFYNPPFYLLLQPLRINSHPGPRKRCLFVCRHGERMDVVFGKYWLSQCFDAKGRYIRTNLNMPPSLPQRSGGCRDYEKDAPHNRLRMHTSKTCW</sequence>
<comment type="caution">
    <text evidence="1">The sequence shown here is derived from an EMBL/GenBank/DDBJ whole genome shotgun (WGS) entry which is preliminary data.</text>
</comment>
<keyword evidence="2" id="KW-1185">Reference proteome</keyword>
<dbReference type="Proteomes" id="UP001176940">
    <property type="component" value="Unassembled WGS sequence"/>
</dbReference>
<organism evidence="1 2">
    <name type="scientific">Ranitomeya imitator</name>
    <name type="common">mimic poison frog</name>
    <dbReference type="NCBI Taxonomy" id="111125"/>
    <lineage>
        <taxon>Eukaryota</taxon>
        <taxon>Metazoa</taxon>
        <taxon>Chordata</taxon>
        <taxon>Craniata</taxon>
        <taxon>Vertebrata</taxon>
        <taxon>Euteleostomi</taxon>
        <taxon>Amphibia</taxon>
        <taxon>Batrachia</taxon>
        <taxon>Anura</taxon>
        <taxon>Neobatrachia</taxon>
        <taxon>Hyloidea</taxon>
        <taxon>Dendrobatidae</taxon>
        <taxon>Dendrobatinae</taxon>
        <taxon>Ranitomeya</taxon>
    </lineage>
</organism>